<gene>
    <name evidence="1" type="ORF">BT96DRAFT_937972</name>
</gene>
<evidence type="ECO:0000313" key="1">
    <source>
        <dbReference type="EMBL" id="KAE9401436.1"/>
    </source>
</evidence>
<protein>
    <submittedName>
        <fullName evidence="1">Uncharacterized protein</fullName>
    </submittedName>
</protein>
<reference evidence="1" key="1">
    <citation type="journal article" date="2019" name="Environ. Microbiol.">
        <title>Fungal ecological strategies reflected in gene transcription - a case study of two litter decomposers.</title>
        <authorList>
            <person name="Barbi F."/>
            <person name="Kohler A."/>
            <person name="Barry K."/>
            <person name="Baskaran P."/>
            <person name="Daum C."/>
            <person name="Fauchery L."/>
            <person name="Ihrmark K."/>
            <person name="Kuo A."/>
            <person name="LaButti K."/>
            <person name="Lipzen A."/>
            <person name="Morin E."/>
            <person name="Grigoriev I.V."/>
            <person name="Henrissat B."/>
            <person name="Lindahl B."/>
            <person name="Martin F."/>
        </authorList>
    </citation>
    <scope>NUCLEOTIDE SEQUENCE</scope>
    <source>
        <strain evidence="1">JB14</strain>
    </source>
</reference>
<accession>A0A6A4HTE1</accession>
<keyword evidence="2" id="KW-1185">Reference proteome</keyword>
<organism evidence="1 2">
    <name type="scientific">Gymnopus androsaceus JB14</name>
    <dbReference type="NCBI Taxonomy" id="1447944"/>
    <lineage>
        <taxon>Eukaryota</taxon>
        <taxon>Fungi</taxon>
        <taxon>Dikarya</taxon>
        <taxon>Basidiomycota</taxon>
        <taxon>Agaricomycotina</taxon>
        <taxon>Agaricomycetes</taxon>
        <taxon>Agaricomycetidae</taxon>
        <taxon>Agaricales</taxon>
        <taxon>Marasmiineae</taxon>
        <taxon>Omphalotaceae</taxon>
        <taxon>Gymnopus</taxon>
    </lineage>
</organism>
<name>A0A6A4HTE1_9AGAR</name>
<sequence length="174" mass="19622">MAKHMTITISDPVTGKNCWHFLSLLNRSQNTSFWSSSFDCSLARGTSLSEAEQTQYMSEIDDKASMLSASVILTVAQQKKLDDQMATLDSQASMHIILLEHLGMLKKESTPLPQQYEKYSVSVLALDEVWQVFNDLPAKIEEIIALIQFKFMVQDLMLQIHSTAITQYSVPLMA</sequence>
<evidence type="ECO:0000313" key="2">
    <source>
        <dbReference type="Proteomes" id="UP000799118"/>
    </source>
</evidence>
<dbReference type="Proteomes" id="UP000799118">
    <property type="component" value="Unassembled WGS sequence"/>
</dbReference>
<dbReference type="EMBL" id="ML769446">
    <property type="protein sequence ID" value="KAE9401436.1"/>
    <property type="molecule type" value="Genomic_DNA"/>
</dbReference>
<dbReference type="AlphaFoldDB" id="A0A6A4HTE1"/>
<proteinExistence type="predicted"/>
<dbReference type="OrthoDB" id="3061143at2759"/>